<sequence>MRLISAKKFTKDGKIRFKEFYRNNIPSYAILSHTWEDGEEVTFDDCKSPVAKDKKGYKKIQNTCKLAMGDGIEYVWIDTCCIDKSSSAELTEAINSMYHWYQQANVCYAYLSDLQGGNLKDCRWFTRGWTLQELIAPKTVQFFDRSWKNAGDKMSLLKQLSTVTNIDAGILSHKVPLSSACVAKRFSWAAKRKTTRDEDLAYCLLGIFNINMPMLYGEGRKAFTRLQEEIIRTTNDLSIFAWTWRGSWDGRPYLSFLAEGPEDFTWCSNLILRTDPLVNEYEMAITNKGIHMQGPHWVSEYKDGAIRYSLSLQCTNKDEQHRPILIPMRKAGPNIFMRAAKSGRMDVSLGITSSYPINSKSFTLLTRLPREQLTSGSLVSIFRHVAVAVEFPSDVPRMGVHGIPQKHWDVEDSVFFSPDSAVRRWGCVRPSGMSGEMLVCFWHKSNNEWEFQGTILNSSEEGMDGLMQDLFIFAEALDYPAEVVEGVLRRHGVKLGQKSILVWHEAGTATVSAGEVMPMSDAELAQFMQKHRRPNGNYDLPVDGWEKLSKMNEVVSPRG</sequence>
<organism evidence="1 2">
    <name type="scientific">Fusarium solani subsp. cucurbitae</name>
    <name type="common">Neocosmosporum cucurbitae</name>
    <dbReference type="NCBI Taxonomy" id="2747967"/>
    <lineage>
        <taxon>Eukaryota</taxon>
        <taxon>Fungi</taxon>
        <taxon>Dikarya</taxon>
        <taxon>Ascomycota</taxon>
        <taxon>Pezizomycotina</taxon>
        <taxon>Sordariomycetes</taxon>
        <taxon>Hypocreomycetidae</taxon>
        <taxon>Hypocreales</taxon>
        <taxon>Nectriaceae</taxon>
        <taxon>Fusarium</taxon>
        <taxon>Fusarium solani species complex</taxon>
    </lineage>
</organism>
<protein>
    <submittedName>
        <fullName evidence="1">Uncharacterized protein</fullName>
    </submittedName>
</protein>
<gene>
    <name evidence="1" type="ORF">LCI18_002915</name>
</gene>
<accession>A0ACD3YSQ6</accession>
<dbReference type="EMBL" id="CP090031">
    <property type="protein sequence ID" value="UPK91980.1"/>
    <property type="molecule type" value="Genomic_DNA"/>
</dbReference>
<dbReference type="Proteomes" id="UP000830768">
    <property type="component" value="Chromosome 2"/>
</dbReference>
<reference evidence="1" key="1">
    <citation type="submission" date="2021-11" db="EMBL/GenBank/DDBJ databases">
        <title>Fusarium solani-melongenae Genome sequencing and assembly.</title>
        <authorList>
            <person name="Xie S."/>
            <person name="Huang L."/>
            <person name="Zhang X."/>
        </authorList>
    </citation>
    <scope>NUCLEOTIDE SEQUENCE</scope>
    <source>
        <strain evidence="1">CRI 24-3</strain>
    </source>
</reference>
<proteinExistence type="predicted"/>
<evidence type="ECO:0000313" key="1">
    <source>
        <dbReference type="EMBL" id="UPK91980.1"/>
    </source>
</evidence>
<evidence type="ECO:0000313" key="2">
    <source>
        <dbReference type="Proteomes" id="UP000830768"/>
    </source>
</evidence>
<name>A0ACD3YSQ6_FUSSC</name>
<keyword evidence="2" id="KW-1185">Reference proteome</keyword>